<dbReference type="Proteomes" id="UP000005239">
    <property type="component" value="Unassembled WGS sequence"/>
</dbReference>
<dbReference type="OMA" id="PIYELPW"/>
<dbReference type="AlphaFoldDB" id="A0A454Y6J8"/>
<dbReference type="SUPFAM" id="SSF51735">
    <property type="entry name" value="NAD(P)-binding Rossmann-fold domains"/>
    <property type="match status" value="1"/>
</dbReference>
<dbReference type="OrthoDB" id="7289984at2759"/>
<dbReference type="PRINTS" id="PR00081">
    <property type="entry name" value="GDHRDH"/>
</dbReference>
<dbReference type="GO" id="GO:0016491">
    <property type="term" value="F:oxidoreductase activity"/>
    <property type="evidence" value="ECO:0000318"/>
    <property type="project" value="GO_Central"/>
</dbReference>
<dbReference type="PANTHER" id="PTHR43544:SF35">
    <property type="entry name" value="C-FACTOR-RELATED"/>
    <property type="match status" value="1"/>
</dbReference>
<sequence>MRSVLVTGGNRGVGLGLVRELLKDPSVSIVIATARSVDTANDLKVIDNPKLRIVACDVTDENSIAAAVEKVSEIVKDQGLDLLINNAGIYPPLDADVSKAIAMRQFEVNAVGPLLVAQAFHNFLKRAAEQNGSAQVANITTVGGSLALARDQYYSPPTTYAMSKAALNMLTRKLSLEWKGDNIRVTAFTPGWVRTDMGGPDAMQSVEEATVPLVKLILSLSEEHNDQFYKITGEKIPW</sequence>
<dbReference type="InterPro" id="IPR036291">
    <property type="entry name" value="NAD(P)-bd_dom_sf"/>
</dbReference>
<dbReference type="PRINTS" id="PR00080">
    <property type="entry name" value="SDRFAMILY"/>
</dbReference>
<dbReference type="Pfam" id="PF00106">
    <property type="entry name" value="adh_short"/>
    <property type="match status" value="1"/>
</dbReference>
<dbReference type="Gene3D" id="3.40.50.720">
    <property type="entry name" value="NAD(P)-binding Rossmann-like Domain"/>
    <property type="match status" value="1"/>
</dbReference>
<proteinExistence type="inferred from homology"/>
<keyword evidence="3" id="KW-1185">Reference proteome</keyword>
<dbReference type="CDD" id="cd05325">
    <property type="entry name" value="carb_red_sniffer_like_SDR_c"/>
    <property type="match status" value="1"/>
</dbReference>
<protein>
    <submittedName>
        <fullName evidence="2">Dehydrogenase</fullName>
    </submittedName>
</protein>
<accession>A0A454Y6J8</accession>
<dbReference type="GO" id="GO:0005737">
    <property type="term" value="C:cytoplasm"/>
    <property type="evidence" value="ECO:0000318"/>
    <property type="project" value="GO_Central"/>
</dbReference>
<gene>
    <name evidence="2" type="primary">WBGene00105022</name>
</gene>
<dbReference type="InterPro" id="IPR051468">
    <property type="entry name" value="Fungal_SecMetab_SDRs"/>
</dbReference>
<reference evidence="2" key="2">
    <citation type="submission" date="2022-06" db="UniProtKB">
        <authorList>
            <consortium name="EnsemblMetazoa"/>
        </authorList>
    </citation>
    <scope>IDENTIFICATION</scope>
    <source>
        <strain evidence="2">PS312</strain>
    </source>
</reference>
<comment type="similarity">
    <text evidence="1">Belongs to the short-chain dehydrogenases/reductases (SDR) family.</text>
</comment>
<dbReference type="PANTHER" id="PTHR43544">
    <property type="entry name" value="SHORT-CHAIN DEHYDROGENASE/REDUCTASE"/>
    <property type="match status" value="1"/>
</dbReference>
<reference evidence="3" key="1">
    <citation type="journal article" date="2008" name="Nat. Genet.">
        <title>The Pristionchus pacificus genome provides a unique perspective on nematode lifestyle and parasitism.</title>
        <authorList>
            <person name="Dieterich C."/>
            <person name="Clifton S.W."/>
            <person name="Schuster L.N."/>
            <person name="Chinwalla A."/>
            <person name="Delehaunty K."/>
            <person name="Dinkelacker I."/>
            <person name="Fulton L."/>
            <person name="Fulton R."/>
            <person name="Godfrey J."/>
            <person name="Minx P."/>
            <person name="Mitreva M."/>
            <person name="Roeseler W."/>
            <person name="Tian H."/>
            <person name="Witte H."/>
            <person name="Yang S.P."/>
            <person name="Wilson R.K."/>
            <person name="Sommer R.J."/>
        </authorList>
    </citation>
    <scope>NUCLEOTIDE SEQUENCE [LARGE SCALE GENOMIC DNA]</scope>
    <source>
        <strain evidence="3">PS312</strain>
    </source>
</reference>
<name>A0A454Y6J8_PRIPA</name>
<evidence type="ECO:0000313" key="3">
    <source>
        <dbReference type="Proteomes" id="UP000005239"/>
    </source>
</evidence>
<dbReference type="InterPro" id="IPR002347">
    <property type="entry name" value="SDR_fam"/>
</dbReference>
<organism evidence="2 3">
    <name type="scientific">Pristionchus pacificus</name>
    <name type="common">Parasitic nematode worm</name>
    <dbReference type="NCBI Taxonomy" id="54126"/>
    <lineage>
        <taxon>Eukaryota</taxon>
        <taxon>Metazoa</taxon>
        <taxon>Ecdysozoa</taxon>
        <taxon>Nematoda</taxon>
        <taxon>Chromadorea</taxon>
        <taxon>Rhabditida</taxon>
        <taxon>Rhabditina</taxon>
        <taxon>Diplogasteromorpha</taxon>
        <taxon>Diplogasteroidea</taxon>
        <taxon>Neodiplogasteridae</taxon>
        <taxon>Pristionchus</taxon>
    </lineage>
</organism>
<evidence type="ECO:0000313" key="2">
    <source>
        <dbReference type="EnsemblMetazoa" id="PPA15468.1"/>
    </source>
</evidence>
<dbReference type="EnsemblMetazoa" id="PPA15468.1">
    <property type="protein sequence ID" value="PPA15468.1"/>
    <property type="gene ID" value="WBGene00105022"/>
</dbReference>
<evidence type="ECO:0000256" key="1">
    <source>
        <dbReference type="RuleBase" id="RU000363"/>
    </source>
</evidence>
<accession>A0A8R1UCU3</accession>